<feature type="region of interest" description="Disordered" evidence="1">
    <location>
        <begin position="1"/>
        <end position="30"/>
    </location>
</feature>
<protein>
    <submittedName>
        <fullName evidence="2">Uncharacterized protein</fullName>
    </submittedName>
</protein>
<feature type="compositionally biased region" description="Basic and acidic residues" evidence="1">
    <location>
        <begin position="1"/>
        <end position="12"/>
    </location>
</feature>
<reference evidence="2 3" key="1">
    <citation type="submission" date="2017-06" db="EMBL/GenBank/DDBJ databases">
        <authorList>
            <person name="Kim H.J."/>
            <person name="Triplett B.A."/>
        </authorList>
    </citation>
    <scope>NUCLEOTIDE SEQUENCE [LARGE SCALE GENOMIC DNA]</scope>
    <source>
        <strain evidence="2 3">DSM 43151</strain>
    </source>
</reference>
<evidence type="ECO:0000313" key="3">
    <source>
        <dbReference type="Proteomes" id="UP000198415"/>
    </source>
</evidence>
<dbReference type="AlphaFoldDB" id="A0A239A2J3"/>
<sequence>MISYPEDRRQRALDTATSHPERSARQRAREKATAWTAAIEEMLTGRVRPGSRTPVADLPAWGGRAAGGGPG</sequence>
<dbReference type="Proteomes" id="UP000198415">
    <property type="component" value="Unassembled WGS sequence"/>
</dbReference>
<evidence type="ECO:0000313" key="2">
    <source>
        <dbReference type="EMBL" id="SNR89876.1"/>
    </source>
</evidence>
<feature type="region of interest" description="Disordered" evidence="1">
    <location>
        <begin position="45"/>
        <end position="71"/>
    </location>
</feature>
<dbReference type="OrthoDB" id="5136203at2"/>
<keyword evidence="3" id="KW-1185">Reference proteome</keyword>
<feature type="compositionally biased region" description="Basic and acidic residues" evidence="1">
    <location>
        <begin position="19"/>
        <end position="30"/>
    </location>
</feature>
<proteinExistence type="predicted"/>
<name>A0A239A2J3_9ACTN</name>
<organism evidence="2 3">
    <name type="scientific">Actinoplanes regularis</name>
    <dbReference type="NCBI Taxonomy" id="52697"/>
    <lineage>
        <taxon>Bacteria</taxon>
        <taxon>Bacillati</taxon>
        <taxon>Actinomycetota</taxon>
        <taxon>Actinomycetes</taxon>
        <taxon>Micromonosporales</taxon>
        <taxon>Micromonosporaceae</taxon>
        <taxon>Actinoplanes</taxon>
    </lineage>
</organism>
<gene>
    <name evidence="2" type="ORF">SAMN06264365_10728</name>
</gene>
<evidence type="ECO:0000256" key="1">
    <source>
        <dbReference type="SAM" id="MobiDB-lite"/>
    </source>
</evidence>
<dbReference type="EMBL" id="FZNR01000007">
    <property type="protein sequence ID" value="SNR89876.1"/>
    <property type="molecule type" value="Genomic_DNA"/>
</dbReference>
<accession>A0A239A2J3</accession>
<dbReference type="RefSeq" id="WP_089294623.1">
    <property type="nucleotide sequence ID" value="NZ_BOMU01000048.1"/>
</dbReference>